<protein>
    <submittedName>
        <fullName evidence="2">Transmembrane component BioN of energizing module of biotin ECF transporter</fullName>
    </submittedName>
</protein>
<accession>A0A6J4N8F9</accession>
<dbReference type="AlphaFoldDB" id="A0A6J4N8F9"/>
<keyword evidence="2" id="KW-0812">Transmembrane</keyword>
<feature type="compositionally biased region" description="Gly residues" evidence="1">
    <location>
        <begin position="29"/>
        <end position="46"/>
    </location>
</feature>
<feature type="compositionally biased region" description="Basic residues" evidence="1">
    <location>
        <begin position="109"/>
        <end position="123"/>
    </location>
</feature>
<feature type="compositionally biased region" description="Basic and acidic residues" evidence="1">
    <location>
        <begin position="147"/>
        <end position="161"/>
    </location>
</feature>
<proteinExistence type="predicted"/>
<evidence type="ECO:0000313" key="2">
    <source>
        <dbReference type="EMBL" id="CAA9380702.1"/>
    </source>
</evidence>
<organism evidence="2">
    <name type="scientific">uncultured Nocardioides sp</name>
    <dbReference type="NCBI Taxonomy" id="198441"/>
    <lineage>
        <taxon>Bacteria</taxon>
        <taxon>Bacillati</taxon>
        <taxon>Actinomycetota</taxon>
        <taxon>Actinomycetes</taxon>
        <taxon>Propionibacteriales</taxon>
        <taxon>Nocardioidaceae</taxon>
        <taxon>Nocardioides</taxon>
        <taxon>environmental samples</taxon>
    </lineage>
</organism>
<feature type="compositionally biased region" description="Basic and acidic residues" evidence="1">
    <location>
        <begin position="63"/>
        <end position="88"/>
    </location>
</feature>
<feature type="compositionally biased region" description="Low complexity" evidence="1">
    <location>
        <begin position="162"/>
        <end position="181"/>
    </location>
</feature>
<feature type="region of interest" description="Disordered" evidence="1">
    <location>
        <begin position="1"/>
        <end position="207"/>
    </location>
</feature>
<name>A0A6J4N8F9_9ACTN</name>
<reference evidence="2" key="1">
    <citation type="submission" date="2020-02" db="EMBL/GenBank/DDBJ databases">
        <authorList>
            <person name="Meier V. D."/>
        </authorList>
    </citation>
    <scope>NUCLEOTIDE SEQUENCE</scope>
    <source>
        <strain evidence="2">AVDCRST_MAG60</strain>
    </source>
</reference>
<keyword evidence="2" id="KW-0472">Membrane</keyword>
<evidence type="ECO:0000256" key="1">
    <source>
        <dbReference type="SAM" id="MobiDB-lite"/>
    </source>
</evidence>
<dbReference type="EMBL" id="CADCUN010000093">
    <property type="protein sequence ID" value="CAA9380702.1"/>
    <property type="molecule type" value="Genomic_DNA"/>
</dbReference>
<feature type="non-terminal residue" evidence="2">
    <location>
        <position position="207"/>
    </location>
</feature>
<sequence>EQPGSSARRLPTGAHAAAPADCGHQAAGADGGGDHGGAGARTGVGGRLPRARCSRPRISSCRTADDGPRPPRPTGDDTAARRLARVAERLVAGGGGGVRPAGSRPARDRTHRHHCCRRAHRHAGPGPRTPSALRRGPRAGGTGVRADAARHPQDARRRSGDPRCGPGARARTGPARTAHTAGDPRRGAGTRHGSGTAGTGHRRPGRL</sequence>
<gene>
    <name evidence="2" type="ORF">AVDCRST_MAG60-866</name>
</gene>
<feature type="non-terminal residue" evidence="2">
    <location>
        <position position="1"/>
    </location>
</feature>